<dbReference type="GO" id="GO:0043041">
    <property type="term" value="P:amino acid activation for nonribosomal peptide biosynthetic process"/>
    <property type="evidence" value="ECO:0007669"/>
    <property type="project" value="TreeGrafter"/>
</dbReference>
<evidence type="ECO:0000313" key="5">
    <source>
        <dbReference type="EMBL" id="AFK57214.1"/>
    </source>
</evidence>
<keyword evidence="6" id="KW-1185">Reference proteome</keyword>
<dbReference type="InterPro" id="IPR044894">
    <property type="entry name" value="TubC_N_sf"/>
</dbReference>
<dbReference type="InterPro" id="IPR009081">
    <property type="entry name" value="PP-bd_ACP"/>
</dbReference>
<dbReference type="FunFam" id="1.10.1200.10:FF:000005">
    <property type="entry name" value="Nonribosomal peptide synthetase 1"/>
    <property type="match status" value="1"/>
</dbReference>
<dbReference type="HOGENOM" id="CLU_000022_2_2_5"/>
<dbReference type="InterPro" id="IPR020806">
    <property type="entry name" value="PKS_PP-bd"/>
</dbReference>
<accession>I3TWS6</accession>
<dbReference type="Proteomes" id="UP000005258">
    <property type="component" value="Plasmid pTM3"/>
</dbReference>
<dbReference type="PANTHER" id="PTHR45527:SF1">
    <property type="entry name" value="FATTY ACID SYNTHASE"/>
    <property type="match status" value="1"/>
</dbReference>
<name>I3TWS6_TISMK</name>
<dbReference type="GO" id="GO:0044550">
    <property type="term" value="P:secondary metabolite biosynthetic process"/>
    <property type="evidence" value="ECO:0007669"/>
    <property type="project" value="TreeGrafter"/>
</dbReference>
<comment type="cofactor">
    <cofactor evidence="1">
        <name>pantetheine 4'-phosphate</name>
        <dbReference type="ChEBI" id="CHEBI:47942"/>
    </cofactor>
</comment>
<keyword evidence="2" id="KW-0596">Phosphopantetheine</keyword>
<dbReference type="InterPro" id="IPR001242">
    <property type="entry name" value="Condensation_dom"/>
</dbReference>
<dbReference type="Pfam" id="PF00550">
    <property type="entry name" value="PP-binding"/>
    <property type="match status" value="1"/>
</dbReference>
<dbReference type="Gene3D" id="1.10.1200.10">
    <property type="entry name" value="ACP-like"/>
    <property type="match status" value="1"/>
</dbReference>
<dbReference type="InterPro" id="IPR000873">
    <property type="entry name" value="AMP-dep_synth/lig_dom"/>
</dbReference>
<dbReference type="InterPro" id="IPR042099">
    <property type="entry name" value="ANL_N_sf"/>
</dbReference>
<keyword evidence="5" id="KW-0614">Plasmid</keyword>
<feature type="domain" description="Carrier" evidence="4">
    <location>
        <begin position="1017"/>
        <end position="1094"/>
    </location>
</feature>
<sequence>MTATDLLARVAGAGIQLWSENGELRFRAPKGALTPELRAEIGARRAELIALLAEAAAVAAADDRDPLPSFRPELDDEIPLAPGQARWWFLDRLGADPRAALITAALDLRGSLDIARLARAFADIARRHQPLRTAILDHQGTPRAVLRPVPTAWPLPVTDAADDATADAMAREIAARPIDLADGLNLRTALLRQAPDHHRLVVVLHHAAADGWSLGVLLHEVQVLYDGGTLPPLRRSYAEVMQDQARIRAADLDVWRKLLADLPPASDLVLPGHPEPAGDDPVIRRRLSPETSARLDALGRGLGVTPFIILTAAAQILIGRLSGSHDFALGTPVANRPDADAEALIGFVTNTLVLRAALGRARTVRELLTAIRGDTRDALAHQSLPFDRLVDALGIARTGTDNPLFRVLVAAGAADLPAPGLGGLDVAILPAPATSTRLDLEIHGHAGPEGFDLAVTFDPTRIGRTAATDLLDRLGLILDGMATRPDEAWADLPILTAAEAARIDAAARGAAIRHPRVLDEILARAAEAPTAPALIDAHGSLDRRRLIGRAAALAGQLGAVQGAPVGLMLGRGQAHGIGLLGAWLAGAGAMPLDPELPDARLATMIAIAEPAAIVADAAEIDRLRRLTDRPVLPLPEATAETRPVATSPDDLAYLLFTSGSTGTPKGVRVAWRTLDQLIGWHRARHPVPARTLGFAPLGFDVSMQEAALAWAEGGTLVTADEATRRDPAALAAFISRHDIARLFLPVVMLHALADHLADHPDRTPTSVQMIATAGEQLRITAPVRDWCRRQPFAIDNQYGPTETHVVAAELLPAANVDRWPDRPAIGRPIDGATLFVTDPAGHLLPDEVAGELLIGGTAPALGYAGDAARTAERFVTGPDGGRAYRTGDRVLRHRDGRLSYLGRADDQVKIRGFRVEPGEIEAALGSHPDVAQALVVVRTIAGQATLVAHVEPRARPADETGFAQALADHLRARLPEPMVPARWVISPALPRSANGKLDRRALPATDGMPLAAATAAPPATESERRLAAIWAEILALPVDAVSRGDDFFALGGHSLRATQLIARIGRDLGLEPGVAQVFETPRLADLAAALDALTPVARTAPIPRRTDDDDLPLSFAQERLWFIDQLSPARGAYNMPAALRLTGRLDHDALARAFATICRRHAVLRTAMIERDGRPVQRIHPAPETWPLPVEDLSDLADPEAEVVARAVEDAETPFDLTRPLKIRTRLLRLGESSHVLLATLHHIASDGWSIGVMVRELGALYAAFAAGRPDPMPPLAVDYADVALWQRARLSGAERDRLLDHWRSVLDGFTAPNRSSTAPGRRCRAIRAR</sequence>
<evidence type="ECO:0000256" key="1">
    <source>
        <dbReference type="ARBA" id="ARBA00001957"/>
    </source>
</evidence>
<geneLocation type="plasmid" evidence="5 6">
    <name>pTM3</name>
</geneLocation>
<dbReference type="Gene3D" id="3.30.559.10">
    <property type="entry name" value="Chloramphenicol acetyltransferase-like domain"/>
    <property type="match status" value="2"/>
</dbReference>
<evidence type="ECO:0000256" key="3">
    <source>
        <dbReference type="ARBA" id="ARBA00022553"/>
    </source>
</evidence>
<dbReference type="Gene3D" id="3.30.559.30">
    <property type="entry name" value="Nonribosomal peptide synthetase, condensation domain"/>
    <property type="match status" value="2"/>
</dbReference>
<dbReference type="SUPFAM" id="SSF52777">
    <property type="entry name" value="CoA-dependent acyltransferases"/>
    <property type="match status" value="3"/>
</dbReference>
<evidence type="ECO:0000259" key="4">
    <source>
        <dbReference type="PROSITE" id="PS50075"/>
    </source>
</evidence>
<dbReference type="Pfam" id="PF00501">
    <property type="entry name" value="AMP-binding"/>
    <property type="match status" value="1"/>
</dbReference>
<dbReference type="InterPro" id="IPR041464">
    <property type="entry name" value="TubC_N"/>
</dbReference>
<dbReference type="SUPFAM" id="SSF56801">
    <property type="entry name" value="Acetyl-CoA synthetase-like"/>
    <property type="match status" value="1"/>
</dbReference>
<dbReference type="Gene3D" id="3.30.300.30">
    <property type="match status" value="1"/>
</dbReference>
<dbReference type="PANTHER" id="PTHR45527">
    <property type="entry name" value="NONRIBOSOMAL PEPTIDE SYNTHETASE"/>
    <property type="match status" value="1"/>
</dbReference>
<dbReference type="InterPro" id="IPR010071">
    <property type="entry name" value="AA_adenyl_dom"/>
</dbReference>
<dbReference type="InterPro" id="IPR020845">
    <property type="entry name" value="AMP-binding_CS"/>
</dbReference>
<dbReference type="GO" id="GO:0031177">
    <property type="term" value="F:phosphopantetheine binding"/>
    <property type="evidence" value="ECO:0007669"/>
    <property type="project" value="InterPro"/>
</dbReference>
<dbReference type="CDD" id="cd19531">
    <property type="entry name" value="LCL_NRPS-like"/>
    <property type="match status" value="2"/>
</dbReference>
<gene>
    <name evidence="5" type="primary">didC</name>
    <name evidence="5" type="ordered locus">TMO_c0604</name>
</gene>
<evidence type="ECO:0000256" key="2">
    <source>
        <dbReference type="ARBA" id="ARBA00022450"/>
    </source>
</evidence>
<evidence type="ECO:0000313" key="6">
    <source>
        <dbReference type="Proteomes" id="UP000005258"/>
    </source>
</evidence>
<dbReference type="PROSITE" id="PS50075">
    <property type="entry name" value="CARRIER"/>
    <property type="match status" value="1"/>
</dbReference>
<dbReference type="PROSITE" id="PS00012">
    <property type="entry name" value="PHOSPHOPANTETHEINE"/>
    <property type="match status" value="1"/>
</dbReference>
<keyword evidence="3" id="KW-0597">Phosphoprotein</keyword>
<dbReference type="Pfam" id="PF13193">
    <property type="entry name" value="AMP-binding_C"/>
    <property type="match status" value="1"/>
</dbReference>
<dbReference type="GO" id="GO:0005737">
    <property type="term" value="C:cytoplasm"/>
    <property type="evidence" value="ECO:0007669"/>
    <property type="project" value="TreeGrafter"/>
</dbReference>
<dbReference type="SMART" id="SM00823">
    <property type="entry name" value="PKS_PP"/>
    <property type="match status" value="1"/>
</dbReference>
<reference evidence="5 6" key="1">
    <citation type="journal article" date="2012" name="J. Am. Chem. Soc.">
        <title>Bacterial biosynthesis and maturation of the didemnin anti-cancer agents.</title>
        <authorList>
            <person name="Xu Y."/>
            <person name="Kersten R.D."/>
            <person name="Nam S.J."/>
            <person name="Lu L."/>
            <person name="Al-Suwailem A.M."/>
            <person name="Zheng H."/>
            <person name="Fenical W."/>
            <person name="Dorrestein P.C."/>
            <person name="Moore B.S."/>
            <person name="Qian P.Y."/>
        </authorList>
    </citation>
    <scope>NUCLEOTIDE SEQUENCE [LARGE SCALE GENOMIC DNA]</scope>
    <source>
        <strain evidence="5 6">KA081020-065</strain>
    </source>
</reference>
<dbReference type="InterPro" id="IPR025110">
    <property type="entry name" value="AMP-bd_C"/>
</dbReference>
<dbReference type="PATRIC" id="fig|1110502.3.peg.5483"/>
<dbReference type="Gene3D" id="1.10.10.1830">
    <property type="entry name" value="Non-ribosomal peptide synthase, adenylation domain"/>
    <property type="match status" value="1"/>
</dbReference>
<dbReference type="FunFam" id="3.30.559.10:FF:000012">
    <property type="entry name" value="Non-ribosomal peptide synthetase"/>
    <property type="match status" value="1"/>
</dbReference>
<dbReference type="Pfam" id="PF18563">
    <property type="entry name" value="TubC_N"/>
    <property type="match status" value="1"/>
</dbReference>
<dbReference type="RefSeq" id="WP_014748203.1">
    <property type="nucleotide sequence ID" value="NC_017958.1"/>
</dbReference>
<protein>
    <submittedName>
        <fullName evidence="5">DidC</fullName>
    </submittedName>
</protein>
<proteinExistence type="predicted"/>
<organism evidence="5 6">
    <name type="scientific">Tistrella mobilis (strain KA081020-065)</name>
    <dbReference type="NCBI Taxonomy" id="1110502"/>
    <lineage>
        <taxon>Bacteria</taxon>
        <taxon>Pseudomonadati</taxon>
        <taxon>Pseudomonadota</taxon>
        <taxon>Alphaproteobacteria</taxon>
        <taxon>Geminicoccales</taxon>
        <taxon>Geminicoccaceae</taxon>
        <taxon>Tistrella</taxon>
    </lineage>
</organism>
<dbReference type="InterPro" id="IPR023213">
    <property type="entry name" value="CAT-like_dom_sf"/>
</dbReference>
<dbReference type="GO" id="GO:0003824">
    <property type="term" value="F:catalytic activity"/>
    <property type="evidence" value="ECO:0007669"/>
    <property type="project" value="InterPro"/>
</dbReference>
<dbReference type="PROSITE" id="PS00455">
    <property type="entry name" value="AMP_BINDING"/>
    <property type="match status" value="1"/>
</dbReference>
<dbReference type="Gene3D" id="3.40.50.12780">
    <property type="entry name" value="N-terminal domain of ligase-like"/>
    <property type="match status" value="1"/>
</dbReference>
<dbReference type="NCBIfam" id="TIGR01733">
    <property type="entry name" value="AA-adenyl-dom"/>
    <property type="match status" value="1"/>
</dbReference>
<dbReference type="KEGG" id="tmo:TMO_c0604"/>
<dbReference type="Pfam" id="PF00668">
    <property type="entry name" value="Condensation"/>
    <property type="match status" value="2"/>
</dbReference>
<dbReference type="SUPFAM" id="SSF47336">
    <property type="entry name" value="ACP-like"/>
    <property type="match status" value="1"/>
</dbReference>
<dbReference type="InterPro" id="IPR006162">
    <property type="entry name" value="Ppantetheine_attach_site"/>
</dbReference>
<dbReference type="InterPro" id="IPR036736">
    <property type="entry name" value="ACP-like_sf"/>
</dbReference>
<dbReference type="EMBL" id="CP003239">
    <property type="protein sequence ID" value="AFK57214.1"/>
    <property type="molecule type" value="Genomic_DNA"/>
</dbReference>
<dbReference type="InterPro" id="IPR045851">
    <property type="entry name" value="AMP-bd_C_sf"/>
</dbReference>